<evidence type="ECO:0000259" key="3">
    <source>
        <dbReference type="PROSITE" id="PS50158"/>
    </source>
</evidence>
<feature type="domain" description="CCHC-type" evidence="3">
    <location>
        <begin position="17"/>
        <end position="32"/>
    </location>
</feature>
<dbReference type="GO" id="GO:0008270">
    <property type="term" value="F:zinc ion binding"/>
    <property type="evidence" value="ECO:0007669"/>
    <property type="project" value="UniProtKB-KW"/>
</dbReference>
<keyword evidence="5" id="KW-1185">Reference proteome</keyword>
<name>A0A0B7NE40_9FUNG</name>
<reference evidence="4 5" key="1">
    <citation type="submission" date="2014-09" db="EMBL/GenBank/DDBJ databases">
        <authorList>
            <person name="Ellenberger Sabrina"/>
        </authorList>
    </citation>
    <scope>NUCLEOTIDE SEQUENCE [LARGE SCALE GENOMIC DNA]</scope>
    <source>
        <strain evidence="4 5">CBS 412.66</strain>
    </source>
</reference>
<dbReference type="Proteomes" id="UP000054107">
    <property type="component" value="Unassembled WGS sequence"/>
</dbReference>
<evidence type="ECO:0000313" key="5">
    <source>
        <dbReference type="Proteomes" id="UP000054107"/>
    </source>
</evidence>
<organism evidence="4 5">
    <name type="scientific">Parasitella parasitica</name>
    <dbReference type="NCBI Taxonomy" id="35722"/>
    <lineage>
        <taxon>Eukaryota</taxon>
        <taxon>Fungi</taxon>
        <taxon>Fungi incertae sedis</taxon>
        <taxon>Mucoromycota</taxon>
        <taxon>Mucoromycotina</taxon>
        <taxon>Mucoromycetes</taxon>
        <taxon>Mucorales</taxon>
        <taxon>Mucorineae</taxon>
        <taxon>Mucoraceae</taxon>
        <taxon>Parasitella</taxon>
    </lineage>
</organism>
<evidence type="ECO:0000313" key="4">
    <source>
        <dbReference type="EMBL" id="CEP13216.1"/>
    </source>
</evidence>
<feature type="compositionally biased region" description="Basic and acidic residues" evidence="2">
    <location>
        <begin position="48"/>
        <end position="57"/>
    </location>
</feature>
<protein>
    <recommendedName>
        <fullName evidence="3">CCHC-type domain-containing protein</fullName>
    </recommendedName>
</protein>
<sequence>MDHGLINCASCKQKITCDLCGVAGHFKRSCPRRNEDPDNSTKKRKVSKEHQKKLTADTKGKAIVARAATTQAAATTAIADVSAAGNAAAPALQHLHNTRSKSTSTPIASSVPSAVPLCKHCGLPGHKMTTSKHCLLNPKRLLAQQGTDGSEDRMDTDNVDEDGSASMQN</sequence>
<gene>
    <name evidence="4" type="primary">PARPA_07265.1 scaffold 26887</name>
</gene>
<dbReference type="STRING" id="35722.A0A0B7NE40"/>
<dbReference type="EMBL" id="LN729408">
    <property type="protein sequence ID" value="CEP13216.1"/>
    <property type="molecule type" value="Genomic_DNA"/>
</dbReference>
<feature type="region of interest" description="Disordered" evidence="2">
    <location>
        <begin position="30"/>
        <end position="57"/>
    </location>
</feature>
<feature type="region of interest" description="Disordered" evidence="2">
    <location>
        <begin position="142"/>
        <end position="169"/>
    </location>
</feature>
<dbReference type="GO" id="GO:0003676">
    <property type="term" value="F:nucleic acid binding"/>
    <property type="evidence" value="ECO:0007669"/>
    <property type="project" value="InterPro"/>
</dbReference>
<keyword evidence="1" id="KW-0863">Zinc-finger</keyword>
<dbReference type="InterPro" id="IPR036875">
    <property type="entry name" value="Znf_CCHC_sf"/>
</dbReference>
<dbReference type="OrthoDB" id="7608935at2759"/>
<evidence type="ECO:0000256" key="1">
    <source>
        <dbReference type="PROSITE-ProRule" id="PRU00047"/>
    </source>
</evidence>
<dbReference type="PROSITE" id="PS50158">
    <property type="entry name" value="ZF_CCHC"/>
    <property type="match status" value="1"/>
</dbReference>
<keyword evidence="1" id="KW-0479">Metal-binding</keyword>
<evidence type="ECO:0000256" key="2">
    <source>
        <dbReference type="SAM" id="MobiDB-lite"/>
    </source>
</evidence>
<keyword evidence="1" id="KW-0862">Zinc</keyword>
<proteinExistence type="predicted"/>
<dbReference type="AlphaFoldDB" id="A0A0B7NE40"/>
<dbReference type="SUPFAM" id="SSF57756">
    <property type="entry name" value="Retrovirus zinc finger-like domains"/>
    <property type="match status" value="1"/>
</dbReference>
<feature type="compositionally biased region" description="Basic and acidic residues" evidence="2">
    <location>
        <begin position="32"/>
        <end position="41"/>
    </location>
</feature>
<accession>A0A0B7NE40</accession>
<dbReference type="InterPro" id="IPR001878">
    <property type="entry name" value="Znf_CCHC"/>
</dbReference>